<dbReference type="EMBL" id="CP007648">
    <property type="protein sequence ID" value="AIR11706.1"/>
    <property type="molecule type" value="Genomic_DNA"/>
</dbReference>
<evidence type="ECO:0000313" key="2">
    <source>
        <dbReference type="Proteomes" id="UP000029488"/>
    </source>
</evidence>
<protein>
    <submittedName>
        <fullName evidence="1">Uncharacterized protein</fullName>
    </submittedName>
</protein>
<reference evidence="1 2" key="1">
    <citation type="journal article" date="2014" name="BMC Genomics">
        <title>Unusual genome complexity in Lactobacillus salivarius JCM1046.</title>
        <authorList>
            <person name="Raftis E.J."/>
            <person name="Forde B.M."/>
            <person name="Claesson M.J."/>
            <person name="O'Toole P.W."/>
        </authorList>
    </citation>
    <scope>NUCLEOTIDE SEQUENCE [LARGE SCALE GENOMIC DNA]</scope>
    <source>
        <strain evidence="1 2">JCM1046</strain>
        <plasmid evidence="1 2">pMP1046B</plasmid>
    </source>
</reference>
<accession>A0A089QL85</accession>
<dbReference type="AlphaFoldDB" id="A0A089QL85"/>
<evidence type="ECO:0000313" key="1">
    <source>
        <dbReference type="EMBL" id="AIR11706.1"/>
    </source>
</evidence>
<dbReference type="Proteomes" id="UP000029488">
    <property type="component" value="Plasmid pMP1046B"/>
</dbReference>
<organism evidence="1 2">
    <name type="scientific">Ligilactobacillus salivarius</name>
    <dbReference type="NCBI Taxonomy" id="1624"/>
    <lineage>
        <taxon>Bacteria</taxon>
        <taxon>Bacillati</taxon>
        <taxon>Bacillota</taxon>
        <taxon>Bacilli</taxon>
        <taxon>Lactobacillales</taxon>
        <taxon>Lactobacillaceae</taxon>
        <taxon>Ligilactobacillus</taxon>
    </lineage>
</organism>
<sequence length="116" mass="13591">MEREYDKKVKGCVDNIMSVIEDSIRTLISLGVDCNDDEAYVTVSDKYISDFVENMTSPIRNYGMVHSILFTPLNRSTLNESVQYKLKETIENHESLYLSDVYYVDNERYLEIGWRD</sequence>
<gene>
    <name evidence="1" type="ORF">LSJ_3089c</name>
</gene>
<keyword evidence="1" id="KW-0614">Plasmid</keyword>
<dbReference type="RefSeq" id="WP_044005841.1">
    <property type="nucleotide sequence ID" value="NZ_CP007648.1"/>
</dbReference>
<proteinExistence type="predicted"/>
<name>A0A089QL85_9LACO</name>
<dbReference type="KEGG" id="lsj:LSJ_3089c"/>
<geneLocation type="plasmid" evidence="1 2">
    <name>pMP1046B</name>
</geneLocation>